<protein>
    <submittedName>
        <fullName evidence="2">(northern house mosquito) hypothetical protein</fullName>
    </submittedName>
</protein>
<dbReference type="AlphaFoldDB" id="A0A8D8FBB0"/>
<name>A0A8D8FBB0_CULPI</name>
<accession>A0A8D8FBB0</accession>
<evidence type="ECO:0000313" key="2">
    <source>
        <dbReference type="EMBL" id="CAG6463769.1"/>
    </source>
</evidence>
<reference evidence="2" key="1">
    <citation type="submission" date="2021-05" db="EMBL/GenBank/DDBJ databases">
        <authorList>
            <person name="Alioto T."/>
            <person name="Alioto T."/>
            <person name="Gomez Garrido J."/>
        </authorList>
    </citation>
    <scope>NUCLEOTIDE SEQUENCE</scope>
</reference>
<sequence>MSLHPPHLPEPVPIGTVQQQTPHRRDDIEVVEQEVDVQVGLSIEATLGLVMAGAVVAKGGPPAQTANGARVTKAVQAANVRVPVWSDDSWTFYQDQLAACQVAFCHQVPAQPIRLQNLIIFLKSRHLSPHSPRLFHSLFDHNLLLVRLDRSVSLNTCTLLRTRGGVKFHRPNDHQPGPTAG</sequence>
<feature type="region of interest" description="Disordered" evidence="1">
    <location>
        <begin position="1"/>
        <end position="22"/>
    </location>
</feature>
<feature type="compositionally biased region" description="Pro residues" evidence="1">
    <location>
        <begin position="1"/>
        <end position="12"/>
    </location>
</feature>
<organism evidence="2">
    <name type="scientific">Culex pipiens</name>
    <name type="common">House mosquito</name>
    <dbReference type="NCBI Taxonomy" id="7175"/>
    <lineage>
        <taxon>Eukaryota</taxon>
        <taxon>Metazoa</taxon>
        <taxon>Ecdysozoa</taxon>
        <taxon>Arthropoda</taxon>
        <taxon>Hexapoda</taxon>
        <taxon>Insecta</taxon>
        <taxon>Pterygota</taxon>
        <taxon>Neoptera</taxon>
        <taxon>Endopterygota</taxon>
        <taxon>Diptera</taxon>
        <taxon>Nematocera</taxon>
        <taxon>Culicoidea</taxon>
        <taxon>Culicidae</taxon>
        <taxon>Culicinae</taxon>
        <taxon>Culicini</taxon>
        <taxon>Culex</taxon>
        <taxon>Culex</taxon>
    </lineage>
</organism>
<evidence type="ECO:0000256" key="1">
    <source>
        <dbReference type="SAM" id="MobiDB-lite"/>
    </source>
</evidence>
<dbReference type="EMBL" id="HBUE01049566">
    <property type="protein sequence ID" value="CAG6463769.1"/>
    <property type="molecule type" value="Transcribed_RNA"/>
</dbReference>
<proteinExistence type="predicted"/>